<reference evidence="1 2" key="2">
    <citation type="journal article" date="2021" name="Genomics">
        <title>High-quality reference genome for Clonorchis sinensis.</title>
        <authorList>
            <person name="Young N.D."/>
            <person name="Stroehlein A.J."/>
            <person name="Kinkar L."/>
            <person name="Wang T."/>
            <person name="Sohn W.M."/>
            <person name="Chang B.C.H."/>
            <person name="Kaur P."/>
            <person name="Weisz D."/>
            <person name="Dudchenko O."/>
            <person name="Aiden E.L."/>
            <person name="Korhonen P.K."/>
            <person name="Gasser R.B."/>
        </authorList>
    </citation>
    <scope>NUCLEOTIDE SEQUENCE [LARGE SCALE GENOMIC DNA]</scope>
    <source>
        <strain evidence="1">Cs-k2</strain>
    </source>
</reference>
<dbReference type="Proteomes" id="UP000286415">
    <property type="component" value="Unassembled WGS sequence"/>
</dbReference>
<dbReference type="EMBL" id="NIRI02000077">
    <property type="protein sequence ID" value="KAG5441040.1"/>
    <property type="molecule type" value="Genomic_DNA"/>
</dbReference>
<organism evidence="1 2">
    <name type="scientific">Clonorchis sinensis</name>
    <name type="common">Chinese liver fluke</name>
    <dbReference type="NCBI Taxonomy" id="79923"/>
    <lineage>
        <taxon>Eukaryota</taxon>
        <taxon>Metazoa</taxon>
        <taxon>Spiralia</taxon>
        <taxon>Lophotrochozoa</taxon>
        <taxon>Platyhelminthes</taxon>
        <taxon>Trematoda</taxon>
        <taxon>Digenea</taxon>
        <taxon>Opisthorchiida</taxon>
        <taxon>Opisthorchiata</taxon>
        <taxon>Opisthorchiidae</taxon>
        <taxon>Clonorchis</taxon>
    </lineage>
</organism>
<protein>
    <submittedName>
        <fullName evidence="1">Uncharacterized protein</fullName>
    </submittedName>
</protein>
<dbReference type="AlphaFoldDB" id="A0A419PC00"/>
<evidence type="ECO:0000313" key="2">
    <source>
        <dbReference type="Proteomes" id="UP000286415"/>
    </source>
</evidence>
<reference evidence="1 2" key="1">
    <citation type="journal article" date="2018" name="Biotechnol. Adv.">
        <title>Improved genomic resources and new bioinformatic workflow for the carcinogenic parasite Clonorchis sinensis: Biotechnological implications.</title>
        <authorList>
            <person name="Wang D."/>
            <person name="Korhonen P.K."/>
            <person name="Gasser R.B."/>
            <person name="Young N.D."/>
        </authorList>
    </citation>
    <scope>NUCLEOTIDE SEQUENCE [LARGE SCALE GENOMIC DNA]</scope>
    <source>
        <strain evidence="1">Cs-k2</strain>
    </source>
</reference>
<dbReference type="InParanoid" id="A0A419PC00"/>
<comment type="caution">
    <text evidence="1">The sequence shown here is derived from an EMBL/GenBank/DDBJ whole genome shotgun (WGS) entry which is preliminary data.</text>
</comment>
<keyword evidence="2" id="KW-1185">Reference proteome</keyword>
<evidence type="ECO:0000313" key="1">
    <source>
        <dbReference type="EMBL" id="KAG5441040.1"/>
    </source>
</evidence>
<proteinExistence type="predicted"/>
<name>A0A419PC00_CLOSI</name>
<accession>A0A419PC00</accession>
<sequence length="156" mass="16761">MGSPTTLALLLDIVCLASAAGTVELSFEPSSGKLFVGSADVITCLVKNPAAAMEQGKITLSAQSVDKGLIYLNEITSQIQPPVGHLTYPKVGQTTVTCTWTGSTGLPVKKTLSVQVLGKLLTIFFCPYFSVFGNRRTVFKKGARFRLYVYNGINHK</sequence>
<gene>
    <name evidence="1" type="ORF">CSKR_101272</name>
</gene>
<dbReference type="OrthoDB" id="10473634at2759"/>